<dbReference type="AlphaFoldDB" id="A0A7J7LAT4"/>
<name>A0A7J7LAT4_9MAGN</name>
<gene>
    <name evidence="1" type="ORF">GIB67_033634</name>
</gene>
<keyword evidence="2" id="KW-1185">Reference proteome</keyword>
<proteinExistence type="predicted"/>
<dbReference type="Proteomes" id="UP000541444">
    <property type="component" value="Unassembled WGS sequence"/>
</dbReference>
<dbReference type="OrthoDB" id="1256921at2759"/>
<protein>
    <recommendedName>
        <fullName evidence="3">Reverse transcriptase zinc-binding domain-containing protein</fullName>
    </recommendedName>
</protein>
<evidence type="ECO:0008006" key="3">
    <source>
        <dbReference type="Google" id="ProtNLM"/>
    </source>
</evidence>
<evidence type="ECO:0000313" key="1">
    <source>
        <dbReference type="EMBL" id="KAF6139630.1"/>
    </source>
</evidence>
<reference evidence="1 2" key="1">
    <citation type="journal article" date="2020" name="IScience">
        <title>Genome Sequencing of the Endangered Kingdonia uniflora (Circaeasteraceae, Ranunculales) Reveals Potential Mechanisms of Evolutionary Specialization.</title>
        <authorList>
            <person name="Sun Y."/>
            <person name="Deng T."/>
            <person name="Zhang A."/>
            <person name="Moore M.J."/>
            <person name="Landis J.B."/>
            <person name="Lin N."/>
            <person name="Zhang H."/>
            <person name="Zhang X."/>
            <person name="Huang J."/>
            <person name="Zhang X."/>
            <person name="Sun H."/>
            <person name="Wang H."/>
        </authorList>
    </citation>
    <scope>NUCLEOTIDE SEQUENCE [LARGE SCALE GENOMIC DNA]</scope>
    <source>
        <strain evidence="1">TB1705</strain>
        <tissue evidence="1">Leaf</tissue>
    </source>
</reference>
<sequence length="77" mass="9054">ADDQATWALSDDGNFSIKTAWNFWRISVAKIDRMKWLWFKVLPKKVQVFNWKVWKGVVTVDILFQNAAVVQEDALRI</sequence>
<dbReference type="EMBL" id="JACGCM010002460">
    <property type="protein sequence ID" value="KAF6139630.1"/>
    <property type="molecule type" value="Genomic_DNA"/>
</dbReference>
<comment type="caution">
    <text evidence="1">The sequence shown here is derived from an EMBL/GenBank/DDBJ whole genome shotgun (WGS) entry which is preliminary data.</text>
</comment>
<feature type="non-terminal residue" evidence="1">
    <location>
        <position position="1"/>
    </location>
</feature>
<organism evidence="1 2">
    <name type="scientific">Kingdonia uniflora</name>
    <dbReference type="NCBI Taxonomy" id="39325"/>
    <lineage>
        <taxon>Eukaryota</taxon>
        <taxon>Viridiplantae</taxon>
        <taxon>Streptophyta</taxon>
        <taxon>Embryophyta</taxon>
        <taxon>Tracheophyta</taxon>
        <taxon>Spermatophyta</taxon>
        <taxon>Magnoliopsida</taxon>
        <taxon>Ranunculales</taxon>
        <taxon>Circaeasteraceae</taxon>
        <taxon>Kingdonia</taxon>
    </lineage>
</organism>
<accession>A0A7J7LAT4</accession>
<evidence type="ECO:0000313" key="2">
    <source>
        <dbReference type="Proteomes" id="UP000541444"/>
    </source>
</evidence>